<evidence type="ECO:0000256" key="1">
    <source>
        <dbReference type="ARBA" id="ARBA00004141"/>
    </source>
</evidence>
<reference evidence="14 15" key="1">
    <citation type="journal article" date="2015" name="Clin. Infect. Dis.">
        <title>Genomic Investigations unmask Mycoplasma amphoriforme, a new respiratory pathogen.</title>
        <authorList>
            <person name="Gillespie S.H."/>
            <person name="Ling C.L."/>
            <person name="Oravcova K."/>
            <person name="Pinheiro M."/>
            <person name="Wells L."/>
            <person name="Bryant J.M."/>
            <person name="McHugh T.D."/>
            <person name="Bebear C."/>
            <person name="Webster D."/>
            <person name="Harris S.R."/>
            <person name="Seth-Smith H.M."/>
            <person name="Thomson N.R."/>
        </authorList>
    </citation>
    <scope>NUCLEOTIDE SEQUENCE [LARGE SCALE GENOMIC DNA]</scope>
    <source>
        <strain evidence="14 15">A39</strain>
    </source>
</reference>
<protein>
    <recommendedName>
        <fullName evidence="11">CDP-diacylglycerol--glycerol-3-phosphate 3-phosphatidyltransferase</fullName>
        <ecNumber evidence="11">2.7.8.5</ecNumber>
    </recommendedName>
</protein>
<keyword evidence="6 13" id="KW-1133">Transmembrane helix</keyword>
<dbReference type="InterPro" id="IPR004570">
    <property type="entry name" value="Phosphatidylglycerol_P_synth"/>
</dbReference>
<name>A0A292IHN9_9MOLU</name>
<evidence type="ECO:0000313" key="14">
    <source>
        <dbReference type="EMBL" id="CDN40441.1"/>
    </source>
</evidence>
<sequence length="164" mass="18998">MAFTDWLDGYLARKWKVVSEFGKLWDPIADKILINSIMITLSVFDYLHFGITIVFVIRDILIDGLRMLALHYHVVVAANKYGKLKTIFQMIAICFSLFLFGMKSSAAVTPNSQIWYWFAQMLLYWIALFFAILSLAIYYFKIMTVVKIEHTLRGVKIPSKVKPS</sequence>
<dbReference type="EMBL" id="HG937516">
    <property type="protein sequence ID" value="CDN40441.1"/>
    <property type="molecule type" value="Genomic_DNA"/>
</dbReference>
<dbReference type="PANTHER" id="PTHR14269">
    <property type="entry name" value="CDP-DIACYLGLYCEROL--GLYCEROL-3-PHOSPHATE 3-PHOSPHATIDYLTRANSFERASE-RELATED"/>
    <property type="match status" value="1"/>
</dbReference>
<dbReference type="InterPro" id="IPR043130">
    <property type="entry name" value="CDP-OH_PTrfase_TM_dom"/>
</dbReference>
<feature type="transmembrane region" description="Helical" evidence="13">
    <location>
        <begin position="87"/>
        <end position="108"/>
    </location>
</feature>
<keyword evidence="3" id="KW-0444">Lipid biosynthesis</keyword>
<dbReference type="GO" id="GO:0016020">
    <property type="term" value="C:membrane"/>
    <property type="evidence" value="ECO:0007669"/>
    <property type="project" value="UniProtKB-SubCell"/>
</dbReference>
<keyword evidence="7" id="KW-0443">Lipid metabolism</keyword>
<evidence type="ECO:0000256" key="12">
    <source>
        <dbReference type="RuleBase" id="RU003750"/>
    </source>
</evidence>
<evidence type="ECO:0000256" key="13">
    <source>
        <dbReference type="SAM" id="Phobius"/>
    </source>
</evidence>
<evidence type="ECO:0000256" key="5">
    <source>
        <dbReference type="ARBA" id="ARBA00022692"/>
    </source>
</evidence>
<keyword evidence="8 13" id="KW-0472">Membrane</keyword>
<keyword evidence="10" id="KW-1208">Phospholipid metabolism</keyword>
<keyword evidence="15" id="KW-1185">Reference proteome</keyword>
<dbReference type="AlphaFoldDB" id="A0A292IHN9"/>
<evidence type="ECO:0000256" key="2">
    <source>
        <dbReference type="ARBA" id="ARBA00010441"/>
    </source>
</evidence>
<dbReference type="GO" id="GO:0008444">
    <property type="term" value="F:CDP-diacylglycerol-glycerol-3-phosphate 3-phosphatidyltransferase activity"/>
    <property type="evidence" value="ECO:0007669"/>
    <property type="project" value="UniProtKB-UniRule"/>
</dbReference>
<keyword evidence="5 13" id="KW-0812">Transmembrane</keyword>
<dbReference type="Gene3D" id="1.20.120.1760">
    <property type="match status" value="1"/>
</dbReference>
<evidence type="ECO:0000256" key="7">
    <source>
        <dbReference type="ARBA" id="ARBA00023098"/>
    </source>
</evidence>
<comment type="similarity">
    <text evidence="2 12">Belongs to the CDP-alcohol phosphatidyltransferase class-I family.</text>
</comment>
<dbReference type="InterPro" id="IPR050324">
    <property type="entry name" value="CDP-alcohol_PTase-I"/>
</dbReference>
<gene>
    <name evidence="14" type="ORF">MAMA39_03210</name>
</gene>
<keyword evidence="4 12" id="KW-0808">Transferase</keyword>
<evidence type="ECO:0000256" key="10">
    <source>
        <dbReference type="ARBA" id="ARBA00023264"/>
    </source>
</evidence>
<dbReference type="NCBIfam" id="TIGR00560">
    <property type="entry name" value="pgsA"/>
    <property type="match status" value="1"/>
</dbReference>
<dbReference type="EC" id="2.7.8.5" evidence="11"/>
<evidence type="ECO:0000256" key="9">
    <source>
        <dbReference type="ARBA" id="ARBA00023209"/>
    </source>
</evidence>
<comment type="subcellular location">
    <subcellularLocation>
        <location evidence="1">Membrane</location>
        <topology evidence="1">Multi-pass membrane protein</topology>
    </subcellularLocation>
</comment>
<accession>A0A292IHN9</accession>
<evidence type="ECO:0000313" key="15">
    <source>
        <dbReference type="Proteomes" id="UP000261764"/>
    </source>
</evidence>
<dbReference type="KEGG" id="mamp:MAMA39_03210"/>
<evidence type="ECO:0000256" key="4">
    <source>
        <dbReference type="ARBA" id="ARBA00022679"/>
    </source>
</evidence>
<evidence type="ECO:0000256" key="11">
    <source>
        <dbReference type="NCBIfam" id="TIGR00560"/>
    </source>
</evidence>
<proteinExistence type="inferred from homology"/>
<dbReference type="PROSITE" id="PS00379">
    <property type="entry name" value="CDP_ALCOHOL_P_TRANSF"/>
    <property type="match status" value="1"/>
</dbReference>
<feature type="transmembrane region" description="Helical" evidence="13">
    <location>
        <begin position="32"/>
        <end position="57"/>
    </location>
</feature>
<feature type="transmembrane region" description="Helical" evidence="13">
    <location>
        <begin position="114"/>
        <end position="140"/>
    </location>
</feature>
<dbReference type="PANTHER" id="PTHR14269:SF62">
    <property type="entry name" value="CDP-DIACYLGLYCEROL--GLYCEROL-3-PHOSPHATE 3-PHOSPHATIDYLTRANSFERASE 1, CHLOROPLASTIC"/>
    <property type="match status" value="1"/>
</dbReference>
<organism evidence="14 15">
    <name type="scientific">Mycoplasma amphoriforme A39</name>
    <dbReference type="NCBI Taxonomy" id="572419"/>
    <lineage>
        <taxon>Bacteria</taxon>
        <taxon>Bacillati</taxon>
        <taxon>Mycoplasmatota</taxon>
        <taxon>Mollicutes</taxon>
        <taxon>Mycoplasmataceae</taxon>
        <taxon>Mycoplasma</taxon>
    </lineage>
</organism>
<dbReference type="GO" id="GO:0046474">
    <property type="term" value="P:glycerophospholipid biosynthetic process"/>
    <property type="evidence" value="ECO:0007669"/>
    <property type="project" value="TreeGrafter"/>
</dbReference>
<evidence type="ECO:0000256" key="3">
    <source>
        <dbReference type="ARBA" id="ARBA00022516"/>
    </source>
</evidence>
<evidence type="ECO:0000256" key="6">
    <source>
        <dbReference type="ARBA" id="ARBA00022989"/>
    </source>
</evidence>
<keyword evidence="9" id="KW-0594">Phospholipid biosynthesis</keyword>
<dbReference type="InterPro" id="IPR048254">
    <property type="entry name" value="CDP_ALCOHOL_P_TRANSF_CS"/>
</dbReference>
<dbReference type="Proteomes" id="UP000261764">
    <property type="component" value="Chromosome I"/>
</dbReference>
<dbReference type="InterPro" id="IPR000462">
    <property type="entry name" value="CDP-OH_P_trans"/>
</dbReference>
<evidence type="ECO:0000256" key="8">
    <source>
        <dbReference type="ARBA" id="ARBA00023136"/>
    </source>
</evidence>
<dbReference type="PIRSF" id="PIRSF000847">
    <property type="entry name" value="Phos_ph_gly_syn"/>
    <property type="match status" value="1"/>
</dbReference>
<dbReference type="Pfam" id="PF01066">
    <property type="entry name" value="CDP-OH_P_transf"/>
    <property type="match status" value="1"/>
</dbReference>